<dbReference type="PANTHER" id="PTHR17039:SF0">
    <property type="entry name" value="U3 SMALL NUCLEOLAR RIBONUCLEOPROTEIN PROTEIN MPP10"/>
    <property type="match status" value="1"/>
</dbReference>
<dbReference type="GO" id="GO:0032040">
    <property type="term" value="C:small-subunit processome"/>
    <property type="evidence" value="ECO:0007669"/>
    <property type="project" value="TreeGrafter"/>
</dbReference>
<dbReference type="FunCoup" id="A0A6J2YG91">
    <property type="interactions" value="1524"/>
</dbReference>
<feature type="region of interest" description="Disordered" evidence="8">
    <location>
        <begin position="110"/>
        <end position="164"/>
    </location>
</feature>
<accession>A0A6J2YG91</accession>
<reference evidence="10" key="1">
    <citation type="submission" date="2025-08" db="UniProtKB">
        <authorList>
            <consortium name="RefSeq"/>
        </authorList>
    </citation>
    <scope>IDENTIFICATION</scope>
    <source>
        <tissue evidence="10">Gonads</tissue>
    </source>
</reference>
<keyword evidence="4 7" id="KW-0539">Nucleus</keyword>
<name>A0A6J2YG91_SITOR</name>
<evidence type="ECO:0000256" key="6">
    <source>
        <dbReference type="ARBA" id="ARBA00029455"/>
    </source>
</evidence>
<comment type="function">
    <text evidence="7">Involved in nucleolar processing of pre-18S ribosomal RNA.</text>
</comment>
<keyword evidence="2 7" id="KW-0690">Ribosome biogenesis</keyword>
<evidence type="ECO:0000313" key="10">
    <source>
        <dbReference type="RefSeq" id="XP_030762134.1"/>
    </source>
</evidence>
<evidence type="ECO:0000256" key="1">
    <source>
        <dbReference type="ARBA" id="ARBA00004604"/>
    </source>
</evidence>
<sequence>MTLELQKFISNFQKVTDSPTNYLSVDDDLVDRLKGHIKDIYDFTKKEHKNGSLKSLPKLIVKDFDSEQIWQQVNLQNEDVLNSSVTVISKLLSNKNKLVFGENIKKNEDAVDTQINSENDMSESDEDDEEEEGNKIEASEDDSDISVDKLKNTNSKSKRKSVVDDEFFKLDEMEAFLNKEENNGNANDSESDSENESDKESIDLFEENEDSGESTGEDDAKMAKFKDYFVKKDDTTEDKGKRKRGFSESNSDEEEHEEKIQLSKFELRQQRLRTKIEEMEEQAVSEKPWQLKGEIHADSRPQNSLLEEVVEFDITSRPAPVITENTSLQLEDIIRQRIKDKVFDSVERKEKPINSLLEYKKQLVLNQEKSKESLAQIYEKEFLDKQAALDPNNAEKEEEEPELHKEVRKMMGDLFNKLDALSNYHFTSRQSVPELKIVSNLPAINMEDVAPVAVSDAALLAPEEVRNKVKGDITGESERSKTDKNRERRKKKLKQKIHSKLKEKKEAAKKIVDGVPRKYGIKQKKIKKV</sequence>
<proteinExistence type="inferred from homology"/>
<organism evidence="9 10">
    <name type="scientific">Sitophilus oryzae</name>
    <name type="common">Rice weevil</name>
    <name type="synonym">Curculio oryzae</name>
    <dbReference type="NCBI Taxonomy" id="7048"/>
    <lineage>
        <taxon>Eukaryota</taxon>
        <taxon>Metazoa</taxon>
        <taxon>Ecdysozoa</taxon>
        <taxon>Arthropoda</taxon>
        <taxon>Hexapoda</taxon>
        <taxon>Insecta</taxon>
        <taxon>Pterygota</taxon>
        <taxon>Neoptera</taxon>
        <taxon>Endopterygota</taxon>
        <taxon>Coleoptera</taxon>
        <taxon>Polyphaga</taxon>
        <taxon>Cucujiformia</taxon>
        <taxon>Curculionidae</taxon>
        <taxon>Dryophthorinae</taxon>
        <taxon>Sitophilus</taxon>
    </lineage>
</organism>
<evidence type="ECO:0000256" key="2">
    <source>
        <dbReference type="ARBA" id="ARBA00022517"/>
    </source>
</evidence>
<keyword evidence="5 7" id="KW-0687">Ribonucleoprotein</keyword>
<dbReference type="InParanoid" id="A0A6J2YG91"/>
<feature type="compositionally biased region" description="Acidic residues" evidence="8">
    <location>
        <begin position="120"/>
        <end position="132"/>
    </location>
</feature>
<feature type="compositionally biased region" description="Acidic residues" evidence="8">
    <location>
        <begin position="203"/>
        <end position="217"/>
    </location>
</feature>
<dbReference type="GeneID" id="115886943"/>
<feature type="region of interest" description="Disordered" evidence="8">
    <location>
        <begin position="177"/>
        <end position="261"/>
    </location>
</feature>
<dbReference type="RefSeq" id="XP_030762134.1">
    <property type="nucleotide sequence ID" value="XM_030906274.1"/>
</dbReference>
<dbReference type="GO" id="GO:0006364">
    <property type="term" value="P:rRNA processing"/>
    <property type="evidence" value="ECO:0007669"/>
    <property type="project" value="UniProtKB-KW"/>
</dbReference>
<feature type="region of interest" description="Disordered" evidence="8">
    <location>
        <begin position="467"/>
        <end position="505"/>
    </location>
</feature>
<dbReference type="KEGG" id="soy:115886943"/>
<dbReference type="PIRSF" id="PIRSF017300">
    <property type="entry name" value="snoRNP_Mpp10"/>
    <property type="match status" value="1"/>
</dbReference>
<comment type="subcellular location">
    <subcellularLocation>
        <location evidence="1 7">Nucleus</location>
        <location evidence="1 7">Nucleolus</location>
    </subcellularLocation>
</comment>
<keyword evidence="9" id="KW-1185">Reference proteome</keyword>
<dbReference type="Proteomes" id="UP000504635">
    <property type="component" value="Unplaced"/>
</dbReference>
<comment type="similarity">
    <text evidence="6 7">Belongs to the MPP10 family.</text>
</comment>
<feature type="compositionally biased region" description="Basic and acidic residues" evidence="8">
    <location>
        <begin position="218"/>
        <end position="240"/>
    </location>
</feature>
<dbReference type="Pfam" id="PF04006">
    <property type="entry name" value="Mpp10"/>
    <property type="match status" value="1"/>
</dbReference>
<keyword evidence="3 7" id="KW-0698">rRNA processing</keyword>
<dbReference type="OrthoDB" id="445326at2759"/>
<gene>
    <name evidence="10" type="primary">LOC115886943</name>
</gene>
<feature type="compositionally biased region" description="Basic and acidic residues" evidence="8">
    <location>
        <begin position="467"/>
        <end position="486"/>
    </location>
</feature>
<dbReference type="AlphaFoldDB" id="A0A6J2YG91"/>
<evidence type="ECO:0000256" key="8">
    <source>
        <dbReference type="SAM" id="MobiDB-lite"/>
    </source>
</evidence>
<dbReference type="InterPro" id="IPR012173">
    <property type="entry name" value="Mpp10"/>
</dbReference>
<dbReference type="PANTHER" id="PTHR17039">
    <property type="entry name" value="U3 SMALL NUCLEOLAR RIBONUCLEOPROTEIN PROTEIN MPP10"/>
    <property type="match status" value="1"/>
</dbReference>
<evidence type="ECO:0000256" key="3">
    <source>
        <dbReference type="ARBA" id="ARBA00022552"/>
    </source>
</evidence>
<protein>
    <recommendedName>
        <fullName evidence="7">U3 small nucleolar ribonucleoprotein protein MPP10</fullName>
    </recommendedName>
</protein>
<evidence type="ECO:0000256" key="7">
    <source>
        <dbReference type="PIRNR" id="PIRNR017300"/>
    </source>
</evidence>
<dbReference type="GO" id="GO:0034457">
    <property type="term" value="C:Mpp10 complex"/>
    <property type="evidence" value="ECO:0007669"/>
    <property type="project" value="UniProtKB-UniRule"/>
</dbReference>
<evidence type="ECO:0000313" key="9">
    <source>
        <dbReference type="Proteomes" id="UP000504635"/>
    </source>
</evidence>
<feature type="compositionally biased region" description="Basic residues" evidence="8">
    <location>
        <begin position="487"/>
        <end position="502"/>
    </location>
</feature>
<evidence type="ECO:0000256" key="4">
    <source>
        <dbReference type="ARBA" id="ARBA00023242"/>
    </source>
</evidence>
<evidence type="ECO:0000256" key="5">
    <source>
        <dbReference type="ARBA" id="ARBA00023274"/>
    </source>
</evidence>
<dbReference type="GO" id="GO:0005732">
    <property type="term" value="C:sno(s)RNA-containing ribonucleoprotein complex"/>
    <property type="evidence" value="ECO:0007669"/>
    <property type="project" value="UniProtKB-UniRule"/>
</dbReference>